<keyword evidence="1" id="KW-1133">Transmembrane helix</keyword>
<comment type="caution">
    <text evidence="2">The sequence shown here is derived from an EMBL/GenBank/DDBJ whole genome shotgun (WGS) entry which is preliminary data.</text>
</comment>
<feature type="transmembrane region" description="Helical" evidence="1">
    <location>
        <begin position="7"/>
        <end position="29"/>
    </location>
</feature>
<keyword evidence="1" id="KW-0812">Transmembrane</keyword>
<proteinExistence type="predicted"/>
<sequence>MPEKLTGYLLLVCGLLLIAYSVFSIYQVFTNAAKPIQLFTGQGVSLDLGSLIPTDLPVQPKSAKTEVISASYLNDISNITAHYLLMSFLVSVGFKVSSLGIQLLRPIEVKLHTTESKAR</sequence>
<name>A0A1F4YGJ7_9BACT</name>
<gene>
    <name evidence="2" type="ORF">A2876_01035</name>
</gene>
<organism evidence="2 3">
    <name type="scientific">Candidatus Amesbacteria bacterium RIFCSPHIGHO2_01_FULL_48_32b</name>
    <dbReference type="NCBI Taxonomy" id="1797253"/>
    <lineage>
        <taxon>Bacteria</taxon>
        <taxon>Candidatus Amesiibacteriota</taxon>
    </lineage>
</organism>
<dbReference type="AlphaFoldDB" id="A0A1F4YGJ7"/>
<evidence type="ECO:0000313" key="2">
    <source>
        <dbReference type="EMBL" id="OGC93115.1"/>
    </source>
</evidence>
<evidence type="ECO:0000256" key="1">
    <source>
        <dbReference type="SAM" id="Phobius"/>
    </source>
</evidence>
<keyword evidence="1" id="KW-0472">Membrane</keyword>
<reference evidence="2 3" key="1">
    <citation type="journal article" date="2016" name="Nat. Commun.">
        <title>Thousands of microbial genomes shed light on interconnected biogeochemical processes in an aquifer system.</title>
        <authorList>
            <person name="Anantharaman K."/>
            <person name="Brown C.T."/>
            <person name="Hug L.A."/>
            <person name="Sharon I."/>
            <person name="Castelle C.J."/>
            <person name="Probst A.J."/>
            <person name="Thomas B.C."/>
            <person name="Singh A."/>
            <person name="Wilkins M.J."/>
            <person name="Karaoz U."/>
            <person name="Brodie E.L."/>
            <person name="Williams K.H."/>
            <person name="Hubbard S.S."/>
            <person name="Banfield J.F."/>
        </authorList>
    </citation>
    <scope>NUCLEOTIDE SEQUENCE [LARGE SCALE GENOMIC DNA]</scope>
</reference>
<dbReference type="EMBL" id="MEXH01000002">
    <property type="protein sequence ID" value="OGC93115.1"/>
    <property type="molecule type" value="Genomic_DNA"/>
</dbReference>
<protein>
    <submittedName>
        <fullName evidence="2">Uncharacterized protein</fullName>
    </submittedName>
</protein>
<dbReference type="Proteomes" id="UP000178176">
    <property type="component" value="Unassembled WGS sequence"/>
</dbReference>
<evidence type="ECO:0000313" key="3">
    <source>
        <dbReference type="Proteomes" id="UP000178176"/>
    </source>
</evidence>
<accession>A0A1F4YGJ7</accession>
<feature type="transmembrane region" description="Helical" evidence="1">
    <location>
        <begin position="81"/>
        <end position="104"/>
    </location>
</feature>